<comment type="caution">
    <text evidence="2">The sequence shown here is derived from an EMBL/GenBank/DDBJ whole genome shotgun (WGS) entry which is preliminary data.</text>
</comment>
<feature type="signal peptide" evidence="1">
    <location>
        <begin position="1"/>
        <end position="17"/>
    </location>
</feature>
<dbReference type="PATRIC" id="fig|1423792.3.peg.1744"/>
<name>A0A0R1N073_9LACO</name>
<keyword evidence="3" id="KW-1185">Reference proteome</keyword>
<gene>
    <name evidence="2" type="ORF">FD09_GL001720</name>
</gene>
<keyword evidence="1" id="KW-0732">Signal</keyword>
<evidence type="ECO:0000313" key="2">
    <source>
        <dbReference type="EMBL" id="KRL13696.1"/>
    </source>
</evidence>
<dbReference type="AlphaFoldDB" id="A0A0R1N073"/>
<dbReference type="EMBL" id="AZEC01000003">
    <property type="protein sequence ID" value="KRL13696.1"/>
    <property type="molecule type" value="Genomic_DNA"/>
</dbReference>
<feature type="chain" id="PRO_5006408129" evidence="1">
    <location>
        <begin position="18"/>
        <end position="203"/>
    </location>
</feature>
<evidence type="ECO:0000256" key="1">
    <source>
        <dbReference type="SAM" id="SignalP"/>
    </source>
</evidence>
<organism evidence="2 3">
    <name type="scientific">Schleiferilactobacillus perolens DSM 12744</name>
    <dbReference type="NCBI Taxonomy" id="1423792"/>
    <lineage>
        <taxon>Bacteria</taxon>
        <taxon>Bacillati</taxon>
        <taxon>Bacillota</taxon>
        <taxon>Bacilli</taxon>
        <taxon>Lactobacillales</taxon>
        <taxon>Lactobacillaceae</taxon>
        <taxon>Schleiferilactobacillus</taxon>
    </lineage>
</organism>
<accession>A0A0R1N073</accession>
<proteinExistence type="predicted"/>
<protein>
    <submittedName>
        <fullName evidence="2">Uncharacterized protein</fullName>
    </submittedName>
</protein>
<dbReference type="Proteomes" id="UP000051330">
    <property type="component" value="Unassembled WGS sequence"/>
</dbReference>
<reference evidence="2 3" key="1">
    <citation type="journal article" date="2015" name="Genome Announc.">
        <title>Expanding the biotechnology potential of lactobacilli through comparative genomics of 213 strains and associated genera.</title>
        <authorList>
            <person name="Sun Z."/>
            <person name="Harris H.M."/>
            <person name="McCann A."/>
            <person name="Guo C."/>
            <person name="Argimon S."/>
            <person name="Zhang W."/>
            <person name="Yang X."/>
            <person name="Jeffery I.B."/>
            <person name="Cooney J.C."/>
            <person name="Kagawa T.F."/>
            <person name="Liu W."/>
            <person name="Song Y."/>
            <person name="Salvetti E."/>
            <person name="Wrobel A."/>
            <person name="Rasinkangas P."/>
            <person name="Parkhill J."/>
            <person name="Rea M.C."/>
            <person name="O'Sullivan O."/>
            <person name="Ritari J."/>
            <person name="Douillard F.P."/>
            <person name="Paul Ross R."/>
            <person name="Yang R."/>
            <person name="Briner A.E."/>
            <person name="Felis G.E."/>
            <person name="de Vos W.M."/>
            <person name="Barrangou R."/>
            <person name="Klaenhammer T.R."/>
            <person name="Caufield P.W."/>
            <person name="Cui Y."/>
            <person name="Zhang H."/>
            <person name="O'Toole P.W."/>
        </authorList>
    </citation>
    <scope>NUCLEOTIDE SEQUENCE [LARGE SCALE GENOMIC DNA]</scope>
    <source>
        <strain evidence="2 3">DSM 12744</strain>
    </source>
</reference>
<evidence type="ECO:0000313" key="3">
    <source>
        <dbReference type="Proteomes" id="UP000051330"/>
    </source>
</evidence>
<sequence>MGVLLLLAGIFAPSVSAAVYSNSSDQTPVQDSSEDFDLSQMDTWTPEQITAFLNGTAPATYFSNQQIFDALKAQGVDAQKVLSPSDYQQAIFQDGLRQGGTYIKKLSNGIRIYLNSAIVKLLAAAGAIFIAVKLSPILVGLLGAAGIALTQTQMQSVIAGVSYVWGTISTSRGIWIEIRAKFVYMKGILKTVEAFPVVKVGQQ</sequence>